<comment type="caution">
    <text evidence="2">The sequence shown here is derived from an EMBL/GenBank/DDBJ whole genome shotgun (WGS) entry which is preliminary data.</text>
</comment>
<dbReference type="Gene3D" id="3.40.630.30">
    <property type="match status" value="1"/>
</dbReference>
<dbReference type="PANTHER" id="PTHR43610">
    <property type="entry name" value="BLL6696 PROTEIN"/>
    <property type="match status" value="1"/>
</dbReference>
<dbReference type="GO" id="GO:0016747">
    <property type="term" value="F:acyltransferase activity, transferring groups other than amino-acyl groups"/>
    <property type="evidence" value="ECO:0007669"/>
    <property type="project" value="InterPro"/>
</dbReference>
<dbReference type="AlphaFoldDB" id="A0A5C4RGI2"/>
<dbReference type="InterPro" id="IPR000182">
    <property type="entry name" value="GNAT_dom"/>
</dbReference>
<keyword evidence="2" id="KW-0808">Transferase</keyword>
<dbReference type="RefSeq" id="WP_139656121.1">
    <property type="nucleotide sequence ID" value="NZ_CAWOQH010000149.1"/>
</dbReference>
<evidence type="ECO:0000313" key="3">
    <source>
        <dbReference type="Proteomes" id="UP000307592"/>
    </source>
</evidence>
<reference evidence="2 3" key="1">
    <citation type="submission" date="2019-01" db="EMBL/GenBank/DDBJ databases">
        <title>Draft genome assembly of Photorhabdus luminescens subsp. sonorensis Caborca.</title>
        <authorList>
            <person name="Duong D.A."/>
            <person name="Espinosa-Artiles P."/>
            <person name="Orozco R.A."/>
            <person name="Molnar I."/>
            <person name="Stock P."/>
        </authorList>
    </citation>
    <scope>NUCLEOTIDE SEQUENCE [LARGE SCALE GENOMIC DNA]</scope>
    <source>
        <strain evidence="2 3">Caborca</strain>
    </source>
</reference>
<name>A0A5C4RGI2_PHOLU</name>
<dbReference type="Proteomes" id="UP000307592">
    <property type="component" value="Unassembled WGS sequence"/>
</dbReference>
<evidence type="ECO:0000259" key="1">
    <source>
        <dbReference type="PROSITE" id="PS51186"/>
    </source>
</evidence>
<sequence>MSWREKVSTILENEHVLLKPIHVKDKAEIRELSRDINIWRYFVFHVSNDDEFESFFTSMLNDQTSGIRAVYTVVDKPSGRIAGSMSFGNMVEKEARLEIGWSWLGEAFRGKGINRWAKYLLMQHSFEVLGALRVEFKTDVLNLQARAALRNIGATEEGILRSFNFMPSGRRRDAIFYSVLAEEWPEIKNTLQQHNKIVHQMEVE</sequence>
<organism evidence="2 3">
    <name type="scientific">Photorhabdus luminescens subsp. sonorensis</name>
    <dbReference type="NCBI Taxonomy" id="1173677"/>
    <lineage>
        <taxon>Bacteria</taxon>
        <taxon>Pseudomonadati</taxon>
        <taxon>Pseudomonadota</taxon>
        <taxon>Gammaproteobacteria</taxon>
        <taxon>Enterobacterales</taxon>
        <taxon>Morganellaceae</taxon>
        <taxon>Photorhabdus</taxon>
    </lineage>
</organism>
<dbReference type="PANTHER" id="PTHR43610:SF1">
    <property type="entry name" value="N-ACETYLTRANSFERASE DOMAIN-CONTAINING PROTEIN"/>
    <property type="match status" value="1"/>
</dbReference>
<protein>
    <submittedName>
        <fullName evidence="2">N-acetyltransferase</fullName>
    </submittedName>
</protein>
<proteinExistence type="predicted"/>
<dbReference type="EMBL" id="SBIJ01000024">
    <property type="protein sequence ID" value="TNH42944.1"/>
    <property type="molecule type" value="Genomic_DNA"/>
</dbReference>
<dbReference type="SUPFAM" id="SSF55729">
    <property type="entry name" value="Acyl-CoA N-acyltransferases (Nat)"/>
    <property type="match status" value="1"/>
</dbReference>
<accession>A0A5C4RGI2</accession>
<dbReference type="Pfam" id="PF13302">
    <property type="entry name" value="Acetyltransf_3"/>
    <property type="match status" value="1"/>
</dbReference>
<dbReference type="InterPro" id="IPR016181">
    <property type="entry name" value="Acyl_CoA_acyltransferase"/>
</dbReference>
<evidence type="ECO:0000313" key="2">
    <source>
        <dbReference type="EMBL" id="TNH42944.1"/>
    </source>
</evidence>
<dbReference type="PROSITE" id="PS51186">
    <property type="entry name" value="GNAT"/>
    <property type="match status" value="1"/>
</dbReference>
<feature type="domain" description="N-acetyltransferase" evidence="1">
    <location>
        <begin position="16"/>
        <end position="182"/>
    </location>
</feature>
<gene>
    <name evidence="2" type="ORF">EP164_13870</name>
</gene>